<keyword evidence="1" id="KW-0732">Signal</keyword>
<dbReference type="PROSITE" id="PS51257">
    <property type="entry name" value="PROKAR_LIPOPROTEIN"/>
    <property type="match status" value="1"/>
</dbReference>
<dbReference type="AlphaFoldDB" id="A0A3E5E843"/>
<evidence type="ECO:0008006" key="4">
    <source>
        <dbReference type="Google" id="ProtNLM"/>
    </source>
</evidence>
<sequence length="186" mass="20607">MKKIFFLLALVVMMFSACSEGTDFDIDYTPIAPIGGQYALNIEKGYDPSKTDAEYWDSNPSDVEEICNVSDGVFGFLSNTTDYDKDKAWIRIGNYSTATEWAINAKVSINMSDYIFSGTDGDNFIGNSATSKGKITVSGKCGHNTYKTATGTITDEITIVYSRADQPGYHYRAKGFKYTGWDEDLE</sequence>
<proteinExistence type="predicted"/>
<dbReference type="InterPro" id="IPR024404">
    <property type="entry name" value="Lipid-bd_put"/>
</dbReference>
<evidence type="ECO:0000256" key="1">
    <source>
        <dbReference type="SAM" id="SignalP"/>
    </source>
</evidence>
<protein>
    <recommendedName>
        <fullName evidence="4">Lipid-binding hydrolase</fullName>
    </recommendedName>
</protein>
<feature type="signal peptide" evidence="1">
    <location>
        <begin position="1"/>
        <end position="19"/>
    </location>
</feature>
<name>A0A3E5E843_9BACT</name>
<evidence type="ECO:0000313" key="3">
    <source>
        <dbReference type="Proteomes" id="UP000283872"/>
    </source>
</evidence>
<gene>
    <name evidence="2" type="ORF">DWY11_08970</name>
</gene>
<dbReference type="Proteomes" id="UP000283872">
    <property type="component" value="Unassembled WGS sequence"/>
</dbReference>
<comment type="caution">
    <text evidence="2">The sequence shown here is derived from an EMBL/GenBank/DDBJ whole genome shotgun (WGS) entry which is preliminary data.</text>
</comment>
<dbReference type="InterPro" id="IPR038668">
    <property type="entry name" value="Lipid-bd_sf"/>
</dbReference>
<feature type="chain" id="PRO_5043182905" description="Lipid-binding hydrolase" evidence="1">
    <location>
        <begin position="20"/>
        <end position="186"/>
    </location>
</feature>
<dbReference type="RefSeq" id="WP_117586445.1">
    <property type="nucleotide sequence ID" value="NZ_QRVA01000020.1"/>
</dbReference>
<accession>A0A3E5E843</accession>
<evidence type="ECO:0000313" key="2">
    <source>
        <dbReference type="EMBL" id="RGS15152.1"/>
    </source>
</evidence>
<dbReference type="EMBL" id="QRVA01000020">
    <property type="protein sequence ID" value="RGS15152.1"/>
    <property type="molecule type" value="Genomic_DNA"/>
</dbReference>
<reference evidence="2 3" key="1">
    <citation type="submission" date="2018-08" db="EMBL/GenBank/DDBJ databases">
        <title>A genome reference for cultivated species of the human gut microbiota.</title>
        <authorList>
            <person name="Zou Y."/>
            <person name="Xue W."/>
            <person name="Luo G."/>
        </authorList>
    </citation>
    <scope>NUCLEOTIDE SEQUENCE [LARGE SCALE GENOMIC DNA]</scope>
    <source>
        <strain evidence="2 3">AF24-12</strain>
    </source>
</reference>
<dbReference type="Pfam" id="PF12888">
    <property type="entry name" value="Lipid_bd"/>
    <property type="match status" value="1"/>
</dbReference>
<organism evidence="2 3">
    <name type="scientific">Segatella copri</name>
    <dbReference type="NCBI Taxonomy" id="165179"/>
    <lineage>
        <taxon>Bacteria</taxon>
        <taxon>Pseudomonadati</taxon>
        <taxon>Bacteroidota</taxon>
        <taxon>Bacteroidia</taxon>
        <taxon>Bacteroidales</taxon>
        <taxon>Prevotellaceae</taxon>
        <taxon>Segatella</taxon>
    </lineage>
</organism>
<dbReference type="Gene3D" id="2.40.128.220">
    <property type="match status" value="1"/>
</dbReference>